<dbReference type="Proteomes" id="UP001501509">
    <property type="component" value="Unassembled WGS sequence"/>
</dbReference>
<dbReference type="InterPro" id="IPR037171">
    <property type="entry name" value="NagB/RpiA_transferase-like"/>
</dbReference>
<dbReference type="InterPro" id="IPR003741">
    <property type="entry name" value="LUD_dom"/>
</dbReference>
<proteinExistence type="predicted"/>
<accession>A0ABN3PQ11</accession>
<dbReference type="InterPro" id="IPR024185">
    <property type="entry name" value="FTHF_cligase-like_sf"/>
</dbReference>
<name>A0ABN3PQ11_9ACTN</name>
<protein>
    <submittedName>
        <fullName evidence="2">LUD domain-containing protein</fullName>
    </submittedName>
</protein>
<organism evidence="2 3">
    <name type="scientific">Actinomadura fulvescens</name>
    <dbReference type="NCBI Taxonomy" id="46160"/>
    <lineage>
        <taxon>Bacteria</taxon>
        <taxon>Bacillati</taxon>
        <taxon>Actinomycetota</taxon>
        <taxon>Actinomycetes</taxon>
        <taxon>Streptosporangiales</taxon>
        <taxon>Thermomonosporaceae</taxon>
        <taxon>Actinomadura</taxon>
    </lineage>
</organism>
<dbReference type="Gene3D" id="3.40.50.10420">
    <property type="entry name" value="NagB/RpiA/CoA transferase-like"/>
    <property type="match status" value="1"/>
</dbReference>
<dbReference type="SUPFAM" id="SSF100950">
    <property type="entry name" value="NagB/RpiA/CoA transferase-like"/>
    <property type="match status" value="1"/>
</dbReference>
<comment type="caution">
    <text evidence="2">The sequence shown here is derived from an EMBL/GenBank/DDBJ whole genome shotgun (WGS) entry which is preliminary data.</text>
</comment>
<dbReference type="EMBL" id="BAAATD010000003">
    <property type="protein sequence ID" value="GAA2594190.1"/>
    <property type="molecule type" value="Genomic_DNA"/>
</dbReference>
<dbReference type="PANTHER" id="PTHR43682">
    <property type="entry name" value="LACTATE UTILIZATION PROTEIN C"/>
    <property type="match status" value="1"/>
</dbReference>
<evidence type="ECO:0000259" key="1">
    <source>
        <dbReference type="Pfam" id="PF02589"/>
    </source>
</evidence>
<reference evidence="2 3" key="1">
    <citation type="journal article" date="2019" name="Int. J. Syst. Evol. Microbiol.">
        <title>The Global Catalogue of Microorganisms (GCM) 10K type strain sequencing project: providing services to taxonomists for standard genome sequencing and annotation.</title>
        <authorList>
            <consortium name="The Broad Institute Genomics Platform"/>
            <consortium name="The Broad Institute Genome Sequencing Center for Infectious Disease"/>
            <person name="Wu L."/>
            <person name="Ma J."/>
        </authorList>
    </citation>
    <scope>NUCLEOTIDE SEQUENCE [LARGE SCALE GENOMIC DNA]</scope>
    <source>
        <strain evidence="2 3">JCM 6833</strain>
    </source>
</reference>
<dbReference type="PANTHER" id="PTHR43682:SF1">
    <property type="entry name" value="LACTATE UTILIZATION PROTEIN C"/>
    <property type="match status" value="1"/>
</dbReference>
<gene>
    <name evidence="2" type="ORF">GCM10010411_29210</name>
</gene>
<keyword evidence="3" id="KW-1185">Reference proteome</keyword>
<dbReference type="Pfam" id="PF02589">
    <property type="entry name" value="LUD_dom"/>
    <property type="match status" value="1"/>
</dbReference>
<evidence type="ECO:0000313" key="2">
    <source>
        <dbReference type="EMBL" id="GAA2594190.1"/>
    </source>
</evidence>
<feature type="domain" description="LUD" evidence="1">
    <location>
        <begin position="127"/>
        <end position="224"/>
    </location>
</feature>
<evidence type="ECO:0000313" key="3">
    <source>
        <dbReference type="Proteomes" id="UP001501509"/>
    </source>
</evidence>
<sequence>MAVTAAGQRGGTLMGSREEILARVRDALGTASGTPVEVPRDYRRRLGAEEAASRADVIALFTERLADQRATVRHVGADELGTTIAAALWGREAKQIVVPADLPYGWLAELDGVRALADSQVTDVATLRAVDASVTGCAVAVARTGTIVLDGGRAQGRRALSLVPDHHLCVVHADQIVGTVPEAVARLDPYRPLTWITGPSVTTAVELARVPGGHGPRGLEVIVVED</sequence>